<dbReference type="SUPFAM" id="SSF46689">
    <property type="entry name" value="Homeodomain-like"/>
    <property type="match status" value="2"/>
</dbReference>
<evidence type="ECO:0000256" key="1">
    <source>
        <dbReference type="ARBA" id="ARBA00023015"/>
    </source>
</evidence>
<dbReference type="InterPro" id="IPR009057">
    <property type="entry name" value="Homeodomain-like_sf"/>
</dbReference>
<dbReference type="PANTHER" id="PTHR40055">
    <property type="entry name" value="TRANSCRIPTIONAL REGULATOR YGIV-RELATED"/>
    <property type="match status" value="1"/>
</dbReference>
<keyword evidence="2" id="KW-0804">Transcription</keyword>
<dbReference type="Proteomes" id="UP001271769">
    <property type="component" value="Unassembled WGS sequence"/>
</dbReference>
<organism evidence="4 5">
    <name type="scientific">Dongia rigui</name>
    <dbReference type="NCBI Taxonomy" id="940149"/>
    <lineage>
        <taxon>Bacteria</taxon>
        <taxon>Pseudomonadati</taxon>
        <taxon>Pseudomonadota</taxon>
        <taxon>Alphaproteobacteria</taxon>
        <taxon>Rhodospirillales</taxon>
        <taxon>Dongiaceae</taxon>
        <taxon>Dongia</taxon>
    </lineage>
</organism>
<gene>
    <name evidence="4" type="ORF">SMD31_18855</name>
</gene>
<reference evidence="4 5" key="1">
    <citation type="journal article" date="2013" name="Antonie Van Leeuwenhoek">
        <title>Dongia rigui sp. nov., isolated from freshwater of a large wetland in Korea.</title>
        <authorList>
            <person name="Baik K.S."/>
            <person name="Hwang Y.M."/>
            <person name="Choi J.S."/>
            <person name="Kwon J."/>
            <person name="Seong C.N."/>
        </authorList>
    </citation>
    <scope>NUCLEOTIDE SEQUENCE [LARGE SCALE GENOMIC DNA]</scope>
    <source>
        <strain evidence="4 5">04SU4-P</strain>
    </source>
</reference>
<dbReference type="InterPro" id="IPR018060">
    <property type="entry name" value="HTH_AraC"/>
</dbReference>
<dbReference type="Pfam" id="PF12833">
    <property type="entry name" value="HTH_18"/>
    <property type="match status" value="1"/>
</dbReference>
<sequence>MKANTSLDYSRRIQRVIRHMGEHLDADLDLASLAEVAHLSPFHFHRIYAGMTGETAAESLRRLRLHRAAGQLIGSETPVRMIAKQAGYGSVAAFTRAFQAAYGTPPATYRQRGFLVMDYSDALPASRNVTPEHAMFNVTIRDSQPVRLAAFRHQGNYLEIGPVFERLFTWAAPRGLMGPTTRGIGIYYSDTASVPLADWRSDACISIAADVTPPDDADAPRLIDLAGGRHAVLRHRGPYAELHHAYAWLFGQWLPGSGEVPADRPVFEEYLNNPRDLPPEDWLTEINLPLVAR</sequence>
<dbReference type="InterPro" id="IPR050908">
    <property type="entry name" value="SmbC-like"/>
</dbReference>
<dbReference type="SMART" id="SM00871">
    <property type="entry name" value="AraC_E_bind"/>
    <property type="match status" value="1"/>
</dbReference>
<evidence type="ECO:0000313" key="5">
    <source>
        <dbReference type="Proteomes" id="UP001271769"/>
    </source>
</evidence>
<dbReference type="RefSeq" id="WP_320502476.1">
    <property type="nucleotide sequence ID" value="NZ_JAXCLX010000003.1"/>
</dbReference>
<dbReference type="SMART" id="SM00342">
    <property type="entry name" value="HTH_ARAC"/>
    <property type="match status" value="1"/>
</dbReference>
<dbReference type="EMBL" id="JAXCLX010000003">
    <property type="protein sequence ID" value="MDY0874009.1"/>
    <property type="molecule type" value="Genomic_DNA"/>
</dbReference>
<evidence type="ECO:0000313" key="4">
    <source>
        <dbReference type="EMBL" id="MDY0874009.1"/>
    </source>
</evidence>
<dbReference type="InterPro" id="IPR010499">
    <property type="entry name" value="AraC_E-bd"/>
</dbReference>
<name>A0ABU5E490_9PROT</name>
<protein>
    <submittedName>
        <fullName evidence="4">GyrI-like domain-containing protein</fullName>
    </submittedName>
</protein>
<dbReference type="PROSITE" id="PS01124">
    <property type="entry name" value="HTH_ARAC_FAMILY_2"/>
    <property type="match status" value="1"/>
</dbReference>
<dbReference type="SUPFAM" id="SSF55136">
    <property type="entry name" value="Probable bacterial effector-binding domain"/>
    <property type="match status" value="1"/>
</dbReference>
<feature type="domain" description="HTH araC/xylS-type" evidence="3">
    <location>
        <begin position="14"/>
        <end position="112"/>
    </location>
</feature>
<dbReference type="PANTHER" id="PTHR40055:SF1">
    <property type="entry name" value="TRANSCRIPTIONAL REGULATOR YGIV-RELATED"/>
    <property type="match status" value="1"/>
</dbReference>
<dbReference type="Gene3D" id="1.10.10.60">
    <property type="entry name" value="Homeodomain-like"/>
    <property type="match status" value="2"/>
</dbReference>
<accession>A0ABU5E490</accession>
<keyword evidence="1" id="KW-0805">Transcription regulation</keyword>
<dbReference type="InterPro" id="IPR011256">
    <property type="entry name" value="Reg_factor_effector_dom_sf"/>
</dbReference>
<dbReference type="Gene3D" id="3.20.80.10">
    <property type="entry name" value="Regulatory factor, effector binding domain"/>
    <property type="match status" value="1"/>
</dbReference>
<evidence type="ECO:0000259" key="3">
    <source>
        <dbReference type="PROSITE" id="PS01124"/>
    </source>
</evidence>
<keyword evidence="5" id="KW-1185">Reference proteome</keyword>
<evidence type="ECO:0000256" key="2">
    <source>
        <dbReference type="ARBA" id="ARBA00023163"/>
    </source>
</evidence>
<dbReference type="InterPro" id="IPR029442">
    <property type="entry name" value="GyrI-like"/>
</dbReference>
<proteinExistence type="predicted"/>
<comment type="caution">
    <text evidence="4">The sequence shown here is derived from an EMBL/GenBank/DDBJ whole genome shotgun (WGS) entry which is preliminary data.</text>
</comment>
<dbReference type="Pfam" id="PF06445">
    <property type="entry name" value="GyrI-like"/>
    <property type="match status" value="1"/>
</dbReference>